<evidence type="ECO:0000313" key="11">
    <source>
        <dbReference type="EMBL" id="KAK6487865.1"/>
    </source>
</evidence>
<dbReference type="EMBL" id="JAHFZB010000007">
    <property type="protein sequence ID" value="KAK6487865.1"/>
    <property type="molecule type" value="Genomic_DNA"/>
</dbReference>
<dbReference type="PANTHER" id="PTHR21051:SF4">
    <property type="entry name" value="CAMP-RESPONSIVE ELEMENT-BINDING PROTEIN-LIKE 2"/>
    <property type="match status" value="1"/>
</dbReference>
<evidence type="ECO:0000256" key="7">
    <source>
        <dbReference type="ARBA" id="ARBA00023163"/>
    </source>
</evidence>
<dbReference type="InterPro" id="IPR039250">
    <property type="entry name" value="CREBL2/REPTOR-BP"/>
</dbReference>
<evidence type="ECO:0000256" key="6">
    <source>
        <dbReference type="ARBA" id="ARBA00023159"/>
    </source>
</evidence>
<comment type="subcellular location">
    <subcellularLocation>
        <location evidence="1">Nucleus</location>
    </subcellularLocation>
</comment>
<evidence type="ECO:0000259" key="10">
    <source>
        <dbReference type="Pfam" id="PF07716"/>
    </source>
</evidence>
<keyword evidence="7" id="KW-0804">Transcription</keyword>
<keyword evidence="6" id="KW-0010">Activator</keyword>
<name>A0ABR0ZSS4_HUSHU</name>
<protein>
    <recommendedName>
        <fullName evidence="3">cAMP-responsive element-binding protein-like 2</fullName>
    </recommendedName>
</protein>
<evidence type="ECO:0000256" key="8">
    <source>
        <dbReference type="ARBA" id="ARBA00023242"/>
    </source>
</evidence>
<evidence type="ECO:0000256" key="9">
    <source>
        <dbReference type="SAM" id="MobiDB-lite"/>
    </source>
</evidence>
<dbReference type="Proteomes" id="UP001369086">
    <property type="component" value="Unassembled WGS sequence"/>
</dbReference>
<dbReference type="CDD" id="cd14709">
    <property type="entry name" value="bZIP_CREBL2"/>
    <property type="match status" value="1"/>
</dbReference>
<dbReference type="SUPFAM" id="SSF57959">
    <property type="entry name" value="Leucine zipper domain"/>
    <property type="match status" value="1"/>
</dbReference>
<comment type="caution">
    <text evidence="11">The sequence shown here is derived from an EMBL/GenBank/DDBJ whole genome shotgun (WGS) entry which is preliminary data.</text>
</comment>
<dbReference type="InterPro" id="IPR046347">
    <property type="entry name" value="bZIP_sf"/>
</dbReference>
<feature type="compositionally biased region" description="Low complexity" evidence="9">
    <location>
        <begin position="110"/>
        <end position="124"/>
    </location>
</feature>
<proteinExistence type="inferred from homology"/>
<keyword evidence="4" id="KW-0805">Transcription regulation</keyword>
<dbReference type="InterPro" id="IPR004827">
    <property type="entry name" value="bZIP"/>
</dbReference>
<evidence type="ECO:0000256" key="5">
    <source>
        <dbReference type="ARBA" id="ARBA00023125"/>
    </source>
</evidence>
<evidence type="ECO:0000256" key="1">
    <source>
        <dbReference type="ARBA" id="ARBA00004123"/>
    </source>
</evidence>
<keyword evidence="12" id="KW-1185">Reference proteome</keyword>
<accession>A0ABR0ZSS4</accession>
<feature type="compositionally biased region" description="Basic and acidic residues" evidence="9">
    <location>
        <begin position="218"/>
        <end position="256"/>
    </location>
</feature>
<sequence>MGALTQLNFQMVGGKVKKPGKRGRKPAKIDLKAKLERSRQSARECRARKKLRYQYLEELVSSRERAICALREELEMYKQWCAAMDQGKIPSEIKALLTGDEHNKTPQSTSKPPKNGKNNGNSNGLSWNTISPATIQQCYRKAGFVIHGQDENILEDSEMSEENPELPVAPEQWAHVTGGAPLTFDDYAHFDDDVKMRSDQVCFEEAPEGGQGLSSPDIRGDREPVQRMEQRCSLGETRKGKDKASSRVLDELERTGSRGSKASHDGVAVVKVCQYQGLN</sequence>
<organism evidence="11 12">
    <name type="scientific">Huso huso</name>
    <name type="common">Beluga</name>
    <name type="synonym">Acipenser huso</name>
    <dbReference type="NCBI Taxonomy" id="61971"/>
    <lineage>
        <taxon>Eukaryota</taxon>
        <taxon>Metazoa</taxon>
        <taxon>Chordata</taxon>
        <taxon>Craniata</taxon>
        <taxon>Vertebrata</taxon>
        <taxon>Euteleostomi</taxon>
        <taxon>Actinopterygii</taxon>
        <taxon>Chondrostei</taxon>
        <taxon>Acipenseriformes</taxon>
        <taxon>Acipenseridae</taxon>
        <taxon>Huso</taxon>
    </lineage>
</organism>
<reference evidence="11 12" key="1">
    <citation type="submission" date="2021-05" db="EMBL/GenBank/DDBJ databases">
        <authorList>
            <person name="Zahm M."/>
            <person name="Klopp C."/>
            <person name="Cabau C."/>
            <person name="Kuhl H."/>
            <person name="Suciu R."/>
            <person name="Ciorpac M."/>
            <person name="Holostenco D."/>
            <person name="Gessner J."/>
            <person name="Wuertz S."/>
            <person name="Hohne C."/>
            <person name="Stock M."/>
            <person name="Gislard M."/>
            <person name="Lluch J."/>
            <person name="Milhes M."/>
            <person name="Lampietro C."/>
            <person name="Lopez Roques C."/>
            <person name="Donnadieu C."/>
            <person name="Du K."/>
            <person name="Schartl M."/>
            <person name="Guiguen Y."/>
        </authorList>
    </citation>
    <scope>NUCLEOTIDE SEQUENCE [LARGE SCALE GENOMIC DNA]</scope>
    <source>
        <strain evidence="11">Hh-F2</strain>
        <tissue evidence="11">Blood</tissue>
    </source>
</reference>
<feature type="region of interest" description="Disordered" evidence="9">
    <location>
        <begin position="204"/>
        <end position="263"/>
    </location>
</feature>
<comment type="similarity">
    <text evidence="2">Belongs to the bZIP family. ATF subfamily.</text>
</comment>
<dbReference type="PANTHER" id="PTHR21051">
    <property type="entry name" value="CAMP-RESPONSIVE ELEMENT-BINDING PROTEIN-LIKE 2"/>
    <property type="match status" value="1"/>
</dbReference>
<evidence type="ECO:0000313" key="12">
    <source>
        <dbReference type="Proteomes" id="UP001369086"/>
    </source>
</evidence>
<evidence type="ECO:0000256" key="4">
    <source>
        <dbReference type="ARBA" id="ARBA00023015"/>
    </source>
</evidence>
<evidence type="ECO:0000256" key="3">
    <source>
        <dbReference type="ARBA" id="ARBA00017469"/>
    </source>
</evidence>
<dbReference type="Gene3D" id="1.20.5.170">
    <property type="match status" value="1"/>
</dbReference>
<feature type="region of interest" description="Disordered" evidence="9">
    <location>
        <begin position="99"/>
        <end position="126"/>
    </location>
</feature>
<dbReference type="Pfam" id="PF07716">
    <property type="entry name" value="bZIP_2"/>
    <property type="match status" value="1"/>
</dbReference>
<keyword evidence="5" id="KW-0238">DNA-binding</keyword>
<gene>
    <name evidence="11" type="ORF">HHUSO_G9174</name>
</gene>
<keyword evidence="8" id="KW-0539">Nucleus</keyword>
<evidence type="ECO:0000256" key="2">
    <source>
        <dbReference type="ARBA" id="ARBA00009050"/>
    </source>
</evidence>
<feature type="domain" description="BZIP" evidence="10">
    <location>
        <begin position="31"/>
        <end position="80"/>
    </location>
</feature>